<protein>
    <submittedName>
        <fullName evidence="1">Uncharacterized protein</fullName>
    </submittedName>
</protein>
<keyword evidence="2" id="KW-1185">Reference proteome</keyword>
<evidence type="ECO:0000313" key="2">
    <source>
        <dbReference type="Proteomes" id="UP000807025"/>
    </source>
</evidence>
<sequence length="227" mass="26103">MVINLFSGNVTLRVRLPRRRHFAFRSCYDVMIEVRFTRLVSITQSHHRGCPSSRHSISNAINILGTNPTSVTRISTCSEAQSSRVSPQHQTTPRYIYLQRTCAKCIRSPHMTPTPLQRCRISKNSTLTSIAITRISTFDHKHALLAHVKRDLFPEQVPTVAARNNREQWVATQFCTMVVALSTQRRGIGNLALTFCIQLAKRKHSKVSLMEYLRLYRPCWRGLCRVR</sequence>
<evidence type="ECO:0000313" key="1">
    <source>
        <dbReference type="EMBL" id="KAF9498721.1"/>
    </source>
</evidence>
<gene>
    <name evidence="1" type="ORF">BDN71DRAFT_354471</name>
</gene>
<proteinExistence type="predicted"/>
<comment type="caution">
    <text evidence="1">The sequence shown here is derived from an EMBL/GenBank/DDBJ whole genome shotgun (WGS) entry which is preliminary data.</text>
</comment>
<dbReference type="EMBL" id="MU154536">
    <property type="protein sequence ID" value="KAF9498721.1"/>
    <property type="molecule type" value="Genomic_DNA"/>
</dbReference>
<name>A0A9P6A7S7_PLEER</name>
<organism evidence="1 2">
    <name type="scientific">Pleurotus eryngii</name>
    <name type="common">Boletus of the steppes</name>
    <dbReference type="NCBI Taxonomy" id="5323"/>
    <lineage>
        <taxon>Eukaryota</taxon>
        <taxon>Fungi</taxon>
        <taxon>Dikarya</taxon>
        <taxon>Basidiomycota</taxon>
        <taxon>Agaricomycotina</taxon>
        <taxon>Agaricomycetes</taxon>
        <taxon>Agaricomycetidae</taxon>
        <taxon>Agaricales</taxon>
        <taxon>Pleurotineae</taxon>
        <taxon>Pleurotaceae</taxon>
        <taxon>Pleurotus</taxon>
    </lineage>
</organism>
<reference evidence="1" key="1">
    <citation type="submission" date="2020-11" db="EMBL/GenBank/DDBJ databases">
        <authorList>
            <consortium name="DOE Joint Genome Institute"/>
            <person name="Ahrendt S."/>
            <person name="Riley R."/>
            <person name="Andreopoulos W."/>
            <person name="Labutti K."/>
            <person name="Pangilinan J."/>
            <person name="Ruiz-Duenas F.J."/>
            <person name="Barrasa J.M."/>
            <person name="Sanchez-Garcia M."/>
            <person name="Camarero S."/>
            <person name="Miyauchi S."/>
            <person name="Serrano A."/>
            <person name="Linde D."/>
            <person name="Babiker R."/>
            <person name="Drula E."/>
            <person name="Ayuso-Fernandez I."/>
            <person name="Pacheco R."/>
            <person name="Padilla G."/>
            <person name="Ferreira P."/>
            <person name="Barriuso J."/>
            <person name="Kellner H."/>
            <person name="Castanera R."/>
            <person name="Alfaro M."/>
            <person name="Ramirez L."/>
            <person name="Pisabarro A.G."/>
            <person name="Kuo A."/>
            <person name="Tritt A."/>
            <person name="Lipzen A."/>
            <person name="He G."/>
            <person name="Yan M."/>
            <person name="Ng V."/>
            <person name="Cullen D."/>
            <person name="Martin F."/>
            <person name="Rosso M.-N."/>
            <person name="Henrissat B."/>
            <person name="Hibbett D."/>
            <person name="Martinez A.T."/>
            <person name="Grigoriev I.V."/>
        </authorList>
    </citation>
    <scope>NUCLEOTIDE SEQUENCE</scope>
    <source>
        <strain evidence="1">ATCC 90797</strain>
    </source>
</reference>
<dbReference type="Proteomes" id="UP000807025">
    <property type="component" value="Unassembled WGS sequence"/>
</dbReference>
<accession>A0A9P6A7S7</accession>
<dbReference type="AlphaFoldDB" id="A0A9P6A7S7"/>